<dbReference type="InterPro" id="IPR016138">
    <property type="entry name" value="Ribosome_inactivat_prot_sub1"/>
</dbReference>
<dbReference type="Gramene" id="OB05G32740.1">
    <property type="protein sequence ID" value="OB05G32740.1"/>
    <property type="gene ID" value="OB05G32740"/>
</dbReference>
<dbReference type="Proteomes" id="UP000006038">
    <property type="component" value="Chromosome 5"/>
</dbReference>
<dbReference type="HOGENOM" id="CLU_1186585_0_0_1"/>
<keyword evidence="1" id="KW-0611">Plant defense</keyword>
<dbReference type="AlphaFoldDB" id="J3M9K0"/>
<evidence type="ECO:0000313" key="3">
    <source>
        <dbReference type="Proteomes" id="UP000006038"/>
    </source>
</evidence>
<sequence length="234" mass="26734">MSAISVRYCTQFTAGNKPILPSEPTLASIRVDYLENHAFLCLDASNLYCKGVWANDKFHEAKTSHAIGGMVEGAQALGQGHTYKDLLGNDDPTMELTEQATIAALSEFFKLNTPRQCTGRVLWALGYFSLTFIEPCRQRYMYQKVLMGEPGELIPCPRDTDQFYHRLTRECWVEIRSWGHRCDVLHDHDDIDKRVKWSELDVEDARKNVLVVNKGGSRYRSSSYRLDLPPRRGV</sequence>
<keyword evidence="1" id="KW-0378">Hydrolase</keyword>
<keyword evidence="1" id="KW-0800">Toxin</keyword>
<name>J3M9K0_ORYBR</name>
<dbReference type="SUPFAM" id="SSF56371">
    <property type="entry name" value="Ribosome inactivating proteins (RIP)"/>
    <property type="match status" value="1"/>
</dbReference>
<keyword evidence="3" id="KW-1185">Reference proteome</keyword>
<dbReference type="InterPro" id="IPR036041">
    <property type="entry name" value="Ribosome-inact_prot_sf"/>
</dbReference>
<comment type="similarity">
    <text evidence="1">Belongs to the ribosome-inactivating protein family.</text>
</comment>
<protein>
    <recommendedName>
        <fullName evidence="1">rRNA N-glycosylase</fullName>
        <ecNumber evidence="1">3.2.2.22</ecNumber>
    </recommendedName>
</protein>
<evidence type="ECO:0000313" key="2">
    <source>
        <dbReference type="EnsemblPlants" id="OB05G32740.1"/>
    </source>
</evidence>
<dbReference type="InterPro" id="IPR001574">
    <property type="entry name" value="Ribosome_inactivat_prot"/>
</dbReference>
<comment type="catalytic activity">
    <reaction evidence="1">
        <text>Endohydrolysis of the N-glycosidic bond at one specific adenosine on the 28S rRNA.</text>
        <dbReference type="EC" id="3.2.2.22"/>
    </reaction>
</comment>
<dbReference type="GO" id="GO:0030598">
    <property type="term" value="F:rRNA N-glycosylase activity"/>
    <property type="evidence" value="ECO:0007669"/>
    <property type="project" value="UniProtKB-EC"/>
</dbReference>
<proteinExistence type="inferred from homology"/>
<accession>J3M9K0</accession>
<dbReference type="GO" id="GO:0017148">
    <property type="term" value="P:negative regulation of translation"/>
    <property type="evidence" value="ECO:0007669"/>
    <property type="project" value="UniProtKB-KW"/>
</dbReference>
<reference evidence="2" key="2">
    <citation type="submission" date="2013-04" db="UniProtKB">
        <authorList>
            <consortium name="EnsemblPlants"/>
        </authorList>
    </citation>
    <scope>IDENTIFICATION</scope>
</reference>
<dbReference type="EnsemblPlants" id="OB05G32740.1">
    <property type="protein sequence ID" value="OB05G32740.1"/>
    <property type="gene ID" value="OB05G32740"/>
</dbReference>
<evidence type="ECO:0000256" key="1">
    <source>
        <dbReference type="RuleBase" id="RU004915"/>
    </source>
</evidence>
<organism evidence="2">
    <name type="scientific">Oryza brachyantha</name>
    <name type="common">malo sina</name>
    <dbReference type="NCBI Taxonomy" id="4533"/>
    <lineage>
        <taxon>Eukaryota</taxon>
        <taxon>Viridiplantae</taxon>
        <taxon>Streptophyta</taxon>
        <taxon>Embryophyta</taxon>
        <taxon>Tracheophyta</taxon>
        <taxon>Spermatophyta</taxon>
        <taxon>Magnoliopsida</taxon>
        <taxon>Liliopsida</taxon>
        <taxon>Poales</taxon>
        <taxon>Poaceae</taxon>
        <taxon>BOP clade</taxon>
        <taxon>Oryzoideae</taxon>
        <taxon>Oryzeae</taxon>
        <taxon>Oryzinae</taxon>
        <taxon>Oryza</taxon>
    </lineage>
</organism>
<dbReference type="EC" id="3.2.2.22" evidence="1"/>
<reference evidence="2" key="1">
    <citation type="journal article" date="2013" name="Nat. Commun.">
        <title>Whole-genome sequencing of Oryza brachyantha reveals mechanisms underlying Oryza genome evolution.</title>
        <authorList>
            <person name="Chen J."/>
            <person name="Huang Q."/>
            <person name="Gao D."/>
            <person name="Wang J."/>
            <person name="Lang Y."/>
            <person name="Liu T."/>
            <person name="Li B."/>
            <person name="Bai Z."/>
            <person name="Luis Goicoechea J."/>
            <person name="Liang C."/>
            <person name="Chen C."/>
            <person name="Zhang W."/>
            <person name="Sun S."/>
            <person name="Liao Y."/>
            <person name="Zhang X."/>
            <person name="Yang L."/>
            <person name="Song C."/>
            <person name="Wang M."/>
            <person name="Shi J."/>
            <person name="Liu G."/>
            <person name="Liu J."/>
            <person name="Zhou H."/>
            <person name="Zhou W."/>
            <person name="Yu Q."/>
            <person name="An N."/>
            <person name="Chen Y."/>
            <person name="Cai Q."/>
            <person name="Wang B."/>
            <person name="Liu B."/>
            <person name="Min J."/>
            <person name="Huang Y."/>
            <person name="Wu H."/>
            <person name="Li Z."/>
            <person name="Zhang Y."/>
            <person name="Yin Y."/>
            <person name="Song W."/>
            <person name="Jiang J."/>
            <person name="Jackson S.A."/>
            <person name="Wing R.A."/>
            <person name="Wang J."/>
            <person name="Chen M."/>
        </authorList>
    </citation>
    <scope>NUCLEOTIDE SEQUENCE [LARGE SCALE GENOMIC DNA]</scope>
    <source>
        <strain evidence="2">cv. IRGC 101232</strain>
    </source>
</reference>
<dbReference type="Pfam" id="PF00161">
    <property type="entry name" value="RIP"/>
    <property type="match status" value="1"/>
</dbReference>
<keyword evidence="1" id="KW-0652">Protein synthesis inhibitor</keyword>
<dbReference type="GO" id="GO:0090729">
    <property type="term" value="F:toxin activity"/>
    <property type="evidence" value="ECO:0007669"/>
    <property type="project" value="UniProtKB-KW"/>
</dbReference>
<dbReference type="Gene3D" id="3.40.420.10">
    <property type="entry name" value="Ricin (A subunit), domain 1"/>
    <property type="match status" value="1"/>
</dbReference>
<dbReference type="GO" id="GO:0006952">
    <property type="term" value="P:defense response"/>
    <property type="evidence" value="ECO:0007669"/>
    <property type="project" value="UniProtKB-KW"/>
</dbReference>